<protein>
    <recommendedName>
        <fullName evidence="4">Secreted protein</fullName>
    </recommendedName>
</protein>
<dbReference type="Proteomes" id="UP000023435">
    <property type="component" value="Unassembled WGS sequence"/>
</dbReference>
<dbReference type="EMBL" id="JAJA02000001">
    <property type="protein sequence ID" value="KWS03786.1"/>
    <property type="molecule type" value="Genomic_DNA"/>
</dbReference>
<evidence type="ECO:0008006" key="4">
    <source>
        <dbReference type="Google" id="ProtNLM"/>
    </source>
</evidence>
<keyword evidence="3" id="KW-1185">Reference proteome</keyword>
<dbReference type="OrthoDB" id="9933566at2"/>
<organism evidence="2 3">
    <name type="scientific">Lysobacter capsici AZ78</name>
    <dbReference type="NCBI Taxonomy" id="1444315"/>
    <lineage>
        <taxon>Bacteria</taxon>
        <taxon>Pseudomonadati</taxon>
        <taxon>Pseudomonadota</taxon>
        <taxon>Gammaproteobacteria</taxon>
        <taxon>Lysobacterales</taxon>
        <taxon>Lysobacteraceae</taxon>
        <taxon>Lysobacter</taxon>
    </lineage>
</organism>
<gene>
    <name evidence="2" type="ORF">AZ78_1335</name>
</gene>
<evidence type="ECO:0000313" key="3">
    <source>
        <dbReference type="Proteomes" id="UP000023435"/>
    </source>
</evidence>
<keyword evidence="1" id="KW-0732">Signal</keyword>
<sequence>MNKFLLQIAAAAVVVVSFSASAVDVRSAPAPSNTGGGFQTLPKSCPAGKTARIIYDQKGTPVGVICV</sequence>
<evidence type="ECO:0000313" key="2">
    <source>
        <dbReference type="EMBL" id="KWS03786.1"/>
    </source>
</evidence>
<evidence type="ECO:0000256" key="1">
    <source>
        <dbReference type="SAM" id="SignalP"/>
    </source>
</evidence>
<reference evidence="2 3" key="1">
    <citation type="journal article" date="2014" name="Genome Announc.">
        <title>Draft Genome Sequence of Lysobacter capsici AZ78, a Bacterium Antagonistic to Plant-Pathogenic Oomycetes.</title>
        <authorList>
            <person name="Puopolo G."/>
            <person name="Sonego P."/>
            <person name="Engelen K."/>
            <person name="Pertot I."/>
        </authorList>
    </citation>
    <scope>NUCLEOTIDE SEQUENCE [LARGE SCALE GENOMIC DNA]</scope>
    <source>
        <strain evidence="2 3">AZ78</strain>
    </source>
</reference>
<dbReference type="RefSeq" id="WP_036109869.1">
    <property type="nucleotide sequence ID" value="NZ_JAJA02000001.1"/>
</dbReference>
<accession>A0A125MML3</accession>
<dbReference type="AlphaFoldDB" id="A0A125MML3"/>
<feature type="chain" id="PRO_5007178072" description="Secreted protein" evidence="1">
    <location>
        <begin position="23"/>
        <end position="67"/>
    </location>
</feature>
<feature type="signal peptide" evidence="1">
    <location>
        <begin position="1"/>
        <end position="22"/>
    </location>
</feature>
<proteinExistence type="predicted"/>
<comment type="caution">
    <text evidence="2">The sequence shown here is derived from an EMBL/GenBank/DDBJ whole genome shotgun (WGS) entry which is preliminary data.</text>
</comment>
<name>A0A125MML3_9GAMM</name>